<dbReference type="RefSeq" id="WP_012807685.1">
    <property type="nucleotide sequence ID" value="NC_013202.1"/>
</dbReference>
<accession>C7NWF1</accession>
<dbReference type="eggNOG" id="arCOG09098">
    <property type="taxonomic scope" value="Archaea"/>
</dbReference>
<keyword evidence="2" id="KW-0472">Membrane</keyword>
<feature type="region of interest" description="Disordered" evidence="1">
    <location>
        <begin position="93"/>
        <end position="123"/>
    </location>
</feature>
<dbReference type="KEGG" id="hmu:Hmuk_0154"/>
<dbReference type="InterPro" id="IPR058336">
    <property type="entry name" value="VP3-like_halobact-type"/>
</dbReference>
<evidence type="ECO:0000256" key="1">
    <source>
        <dbReference type="SAM" id="MobiDB-lite"/>
    </source>
</evidence>
<dbReference type="GeneID" id="68216583"/>
<keyword evidence="4" id="KW-1185">Reference proteome</keyword>
<feature type="transmembrane region" description="Helical" evidence="2">
    <location>
        <begin position="12"/>
        <end position="32"/>
    </location>
</feature>
<protein>
    <submittedName>
        <fullName evidence="3">Uncharacterized protein</fullName>
    </submittedName>
</protein>
<dbReference type="HOGENOM" id="CLU_1269888_0_0_2"/>
<evidence type="ECO:0000256" key="2">
    <source>
        <dbReference type="SAM" id="Phobius"/>
    </source>
</evidence>
<proteinExistence type="predicted"/>
<reference evidence="3 4" key="1">
    <citation type="journal article" date="2009" name="Stand. Genomic Sci.">
        <title>Complete genome sequence of Halomicrobium mukohataei type strain (arg-2).</title>
        <authorList>
            <person name="Tindall B.J."/>
            <person name="Schneider S."/>
            <person name="Lapidus A."/>
            <person name="Copeland A."/>
            <person name="Glavina Del Rio T."/>
            <person name="Nolan M."/>
            <person name="Lucas S."/>
            <person name="Chen F."/>
            <person name="Tice H."/>
            <person name="Cheng J.F."/>
            <person name="Saunders E."/>
            <person name="Bruce D."/>
            <person name="Goodwin L."/>
            <person name="Pitluck S."/>
            <person name="Mikhailova N."/>
            <person name="Pati A."/>
            <person name="Ivanova N."/>
            <person name="Mavrommatis K."/>
            <person name="Chen A."/>
            <person name="Palaniappan K."/>
            <person name="Chain P."/>
            <person name="Land M."/>
            <person name="Hauser L."/>
            <person name="Chang Y.J."/>
            <person name="Jeffries C.D."/>
            <person name="Brettin T."/>
            <person name="Han C."/>
            <person name="Rohde M."/>
            <person name="Goker M."/>
            <person name="Bristow J."/>
            <person name="Eisen J.A."/>
            <person name="Markowitz V."/>
            <person name="Hugenholtz P."/>
            <person name="Klenk H.P."/>
            <person name="Kyrpides N.C."/>
            <person name="Detter J.C."/>
        </authorList>
    </citation>
    <scope>NUCLEOTIDE SEQUENCE [LARGE SCALE GENOMIC DNA]</scope>
    <source>
        <strain evidence="4">ATCC 700874 / DSM 12286 / JCM 9738 / NCIMB 13541</strain>
    </source>
</reference>
<dbReference type="Pfam" id="PF26064">
    <property type="entry name" value="DUF8023"/>
    <property type="match status" value="1"/>
</dbReference>
<gene>
    <name evidence="3" type="ordered locus">Hmuk_0154</name>
</gene>
<feature type="transmembrane region" description="Helical" evidence="2">
    <location>
        <begin position="38"/>
        <end position="64"/>
    </location>
</feature>
<evidence type="ECO:0000313" key="3">
    <source>
        <dbReference type="EMBL" id="ACV46292.1"/>
    </source>
</evidence>
<dbReference type="Proteomes" id="UP000001746">
    <property type="component" value="Chromosome"/>
</dbReference>
<evidence type="ECO:0000313" key="4">
    <source>
        <dbReference type="Proteomes" id="UP000001746"/>
    </source>
</evidence>
<dbReference type="AlphaFoldDB" id="C7NWF1"/>
<keyword evidence="2" id="KW-1133">Transmembrane helix</keyword>
<sequence length="217" mass="23418">MYGKIDIEDALFGTIFAASAFVTNGIATINILGNDLGAAVWTVQGTDITFAFLLTLVALFGAYATNRVNRSNGKSYEIDTDLANIARREGRRRDVPRARDGVAGPRDWTERPRLTRRVGATGRRPATCPACDSGFRGTSPESGSADRMAEARANTALAVCHSSAENGIRPPQFEQMPDVPARSLRSLRGSATGVFESCREMVHCSLSFAGKIRPPRP</sequence>
<dbReference type="EMBL" id="CP001688">
    <property type="protein sequence ID" value="ACV46292.1"/>
    <property type="molecule type" value="Genomic_DNA"/>
</dbReference>
<organism evidence="3 4">
    <name type="scientific">Halomicrobium mukohataei (strain ATCC 700874 / DSM 12286 / JCM 9738 / NCIMB 13541)</name>
    <name type="common">Haloarcula mukohataei</name>
    <dbReference type="NCBI Taxonomy" id="485914"/>
    <lineage>
        <taxon>Archaea</taxon>
        <taxon>Methanobacteriati</taxon>
        <taxon>Methanobacteriota</taxon>
        <taxon>Stenosarchaea group</taxon>
        <taxon>Halobacteria</taxon>
        <taxon>Halobacteriales</taxon>
        <taxon>Haloarculaceae</taxon>
        <taxon>Halomicrobium</taxon>
    </lineage>
</organism>
<keyword evidence="2" id="KW-0812">Transmembrane</keyword>
<name>C7NWF1_HALMD</name>